<accession>A0A0S2K5Z4</accession>
<keyword evidence="3" id="KW-1185">Reference proteome</keyword>
<dbReference type="EMBL" id="CP013187">
    <property type="protein sequence ID" value="ALO43755.1"/>
    <property type="molecule type" value="Genomic_DNA"/>
</dbReference>
<organism evidence="2 3">
    <name type="scientific">Pseudoalteromonas phenolica</name>
    <dbReference type="NCBI Taxonomy" id="161398"/>
    <lineage>
        <taxon>Bacteria</taxon>
        <taxon>Pseudomonadati</taxon>
        <taxon>Pseudomonadota</taxon>
        <taxon>Gammaproteobacteria</taxon>
        <taxon>Alteromonadales</taxon>
        <taxon>Pseudoalteromonadaceae</taxon>
        <taxon>Pseudoalteromonas</taxon>
    </lineage>
</organism>
<sequence length="272" mass="31055">MMIAGYTQRMRSVSKQIMKLCLFFCCCLIACSALAERPRLSVVFEHNPPFQIIDAKDKGQGPIIEFAKLLIAVAKENADFRAEFNGKPWARIMERDAYHPNILILSISKTPQRVPNFIWLTQVYTGQQYIWKVKGRPDPEDQPLKVAVERNAHKMMSIRHHFGEENVYKSLNSAQALHALLKGRVDRFVGTVFAVSGKLKSLGHDMNELQRLNKFDDTGFASQGLAFALTLDSDEFIEEALRKALKDPRVEQARAKLQKQFEASEHKLMSEF</sequence>
<gene>
    <name evidence="2" type="ORF">PP2015_3278</name>
</gene>
<evidence type="ECO:0000313" key="2">
    <source>
        <dbReference type="EMBL" id="ALO43755.1"/>
    </source>
</evidence>
<dbReference type="AlphaFoldDB" id="A0A0S2K5Z4"/>
<dbReference type="Gene3D" id="3.40.190.10">
    <property type="entry name" value="Periplasmic binding protein-like II"/>
    <property type="match status" value="2"/>
</dbReference>
<proteinExistence type="predicted"/>
<feature type="chain" id="PRO_5006601270" evidence="1">
    <location>
        <begin position="36"/>
        <end position="272"/>
    </location>
</feature>
<dbReference type="STRING" id="161398.PP2015_3278"/>
<reference evidence="2 3" key="1">
    <citation type="submission" date="2015-11" db="EMBL/GenBank/DDBJ databases">
        <authorList>
            <person name="Zhang Y."/>
            <person name="Guo Z."/>
        </authorList>
    </citation>
    <scope>NUCLEOTIDE SEQUENCE [LARGE SCALE GENOMIC DNA]</scope>
    <source>
        <strain evidence="2 3">KCTC 12086</strain>
    </source>
</reference>
<evidence type="ECO:0000256" key="1">
    <source>
        <dbReference type="SAM" id="SignalP"/>
    </source>
</evidence>
<dbReference type="Proteomes" id="UP000061457">
    <property type="component" value="Chromosome I"/>
</dbReference>
<dbReference type="OrthoDB" id="9786188at2"/>
<dbReference type="KEGG" id="pphe:PP2015_3278"/>
<dbReference type="PATRIC" id="fig|161398.10.peg.3341"/>
<protein>
    <submittedName>
        <fullName evidence="2">ABC-type amino acid transport/signal transduction system, periplasmic component/domain protein</fullName>
    </submittedName>
</protein>
<name>A0A0S2K5Z4_9GAMM</name>
<dbReference type="SUPFAM" id="SSF53850">
    <property type="entry name" value="Periplasmic binding protein-like II"/>
    <property type="match status" value="1"/>
</dbReference>
<feature type="signal peptide" evidence="1">
    <location>
        <begin position="1"/>
        <end position="35"/>
    </location>
</feature>
<evidence type="ECO:0000313" key="3">
    <source>
        <dbReference type="Proteomes" id="UP000061457"/>
    </source>
</evidence>
<keyword evidence="1" id="KW-0732">Signal</keyword>